<dbReference type="EMBL" id="CAJNOR010015502">
    <property type="protein sequence ID" value="CAF1682438.1"/>
    <property type="molecule type" value="Genomic_DNA"/>
</dbReference>
<evidence type="ECO:0000313" key="3">
    <source>
        <dbReference type="Proteomes" id="UP000663828"/>
    </source>
</evidence>
<feature type="region of interest" description="Disordered" evidence="1">
    <location>
        <begin position="1"/>
        <end position="51"/>
    </location>
</feature>
<evidence type="ECO:0000313" key="2">
    <source>
        <dbReference type="EMBL" id="CAF1682438.1"/>
    </source>
</evidence>
<feature type="region of interest" description="Disordered" evidence="1">
    <location>
        <begin position="283"/>
        <end position="312"/>
    </location>
</feature>
<sequence length="486" mass="53257">GATGTSTGKVKTSEGSIHPTKAYTSKGDSGSSYGEDAHYPGAEDTGDPTIPASPLLMDEIGLGAREAAKNKVETLASEAATLNEESEAQVSNIIKQDELLLPETITCLTTAAKINNKIQATMHAVQQMAANNMRKEIDNLAKTTLPKVIQTSLQLYQSLEFIDSCSGDVNGHIRRTCQEIQRDLIQVLDKLSESESLRKLCKLSKKNDLAADYDIPEDSHVSELNYQGQGQQQQTNLDNIKQLLKGFEDSKFEQGQIMGDPLLHQLGIRLDNLLANYDNDLATGLDETSKDGDKKKDPSTPIAEPPTTANRDIVLEINDDGMTTKAGSENVTTVKDGNKFSGVIRVDFGPSLDGGPSPDKKRTKHDSSKVSISKEQLETFQKRSADMCSALLLSANKYDIGTITEQCDPEHLPETALDKPRYALLARITRNIQLMLFTRLRSALQKQYGKQQTTPNDDLQFEFIFCVDNSGSMSGKKIREALNTLV</sequence>
<feature type="region of interest" description="Disordered" evidence="1">
    <location>
        <begin position="347"/>
        <end position="370"/>
    </location>
</feature>
<organism evidence="2 3">
    <name type="scientific">Adineta ricciae</name>
    <name type="common">Rotifer</name>
    <dbReference type="NCBI Taxonomy" id="249248"/>
    <lineage>
        <taxon>Eukaryota</taxon>
        <taxon>Metazoa</taxon>
        <taxon>Spiralia</taxon>
        <taxon>Gnathifera</taxon>
        <taxon>Rotifera</taxon>
        <taxon>Eurotatoria</taxon>
        <taxon>Bdelloidea</taxon>
        <taxon>Adinetida</taxon>
        <taxon>Adinetidae</taxon>
        <taxon>Adineta</taxon>
    </lineage>
</organism>
<feature type="compositionally biased region" description="Polar residues" evidence="1">
    <location>
        <begin position="22"/>
        <end position="32"/>
    </location>
</feature>
<gene>
    <name evidence="2" type="ORF">XAT740_LOCUS60912</name>
</gene>
<evidence type="ECO:0000256" key="1">
    <source>
        <dbReference type="SAM" id="MobiDB-lite"/>
    </source>
</evidence>
<protein>
    <recommendedName>
        <fullName evidence="4">VWFA domain-containing protein</fullName>
    </recommendedName>
</protein>
<comment type="caution">
    <text evidence="2">The sequence shown here is derived from an EMBL/GenBank/DDBJ whole genome shotgun (WGS) entry which is preliminary data.</text>
</comment>
<feature type="non-terminal residue" evidence="2">
    <location>
        <position position="486"/>
    </location>
</feature>
<reference evidence="2" key="1">
    <citation type="submission" date="2021-02" db="EMBL/GenBank/DDBJ databases">
        <authorList>
            <person name="Nowell W R."/>
        </authorList>
    </citation>
    <scope>NUCLEOTIDE SEQUENCE</scope>
</reference>
<feature type="compositionally biased region" description="Basic and acidic residues" evidence="1">
    <location>
        <begin position="287"/>
        <end position="298"/>
    </location>
</feature>
<dbReference type="AlphaFoldDB" id="A0A816H2S9"/>
<keyword evidence="3" id="KW-1185">Reference proteome</keyword>
<proteinExistence type="predicted"/>
<feature type="non-terminal residue" evidence="2">
    <location>
        <position position="1"/>
    </location>
</feature>
<accession>A0A816H2S9</accession>
<name>A0A816H2S9_ADIRI</name>
<feature type="compositionally biased region" description="Polar residues" evidence="1">
    <location>
        <begin position="1"/>
        <end position="15"/>
    </location>
</feature>
<dbReference type="Proteomes" id="UP000663828">
    <property type="component" value="Unassembled WGS sequence"/>
</dbReference>
<evidence type="ECO:0008006" key="4">
    <source>
        <dbReference type="Google" id="ProtNLM"/>
    </source>
</evidence>